<sequence length="101" mass="11799">MKYHFSSMEPWWKREFSFCIPAISIKMASISLFQNSWLKMKHLPSCLFTQTTNTLGIYRKKKNLTIVVTTLESTQTFRPTMPKLSQLRDQDPIASTQAQTH</sequence>
<protein>
    <submittedName>
        <fullName evidence="2">ORF101 protein</fullName>
    </submittedName>
</protein>
<evidence type="ECO:0000256" key="1">
    <source>
        <dbReference type="SAM" id="MobiDB-lite"/>
    </source>
</evidence>
<keyword evidence="2" id="KW-0496">Mitochondrion</keyword>
<organism evidence="2">
    <name type="scientific">Turritis glabra</name>
    <name type="common">Tower mustard</name>
    <name type="synonym">Arabis glabra</name>
    <dbReference type="NCBI Taxonomy" id="63678"/>
    <lineage>
        <taxon>Eukaryota</taxon>
        <taxon>Viridiplantae</taxon>
        <taxon>Streptophyta</taxon>
        <taxon>Embryophyta</taxon>
        <taxon>Tracheophyta</taxon>
        <taxon>Spermatophyta</taxon>
        <taxon>Magnoliopsida</taxon>
        <taxon>eudicotyledons</taxon>
        <taxon>Gunneridae</taxon>
        <taxon>Pentapetalae</taxon>
        <taxon>rosids</taxon>
        <taxon>malvids</taxon>
        <taxon>Brassicales</taxon>
        <taxon>Brassicaceae</taxon>
        <taxon>Turritideae</taxon>
        <taxon>Turritis</taxon>
    </lineage>
</organism>
<evidence type="ECO:0000313" key="2">
    <source>
        <dbReference type="EMBL" id="BBB05366.1"/>
    </source>
</evidence>
<accession>A0A5H2V437</accession>
<feature type="region of interest" description="Disordered" evidence="1">
    <location>
        <begin position="80"/>
        <end position="101"/>
    </location>
</feature>
<proteinExistence type="predicted"/>
<geneLocation type="mitochondrion" evidence="2"/>
<reference evidence="2" key="1">
    <citation type="submission" date="2024-06" db="EMBL/GenBank/DDBJ databases">
        <title>Organellar genome sequences of Turritis glabra.</title>
        <authorList>
            <person name="Kawabe A."/>
        </authorList>
    </citation>
    <scope>NUCLEOTIDE SEQUENCE</scope>
    <source>
        <strain evidence="2">OhmiShirahama</strain>
    </source>
</reference>
<dbReference type="EMBL" id="LC325489">
    <property type="protein sequence ID" value="BBB05366.1"/>
    <property type="molecule type" value="Genomic_DNA"/>
</dbReference>
<name>A0A5H2V437_TURGL</name>
<dbReference type="AlphaFoldDB" id="A0A5H2V437"/>